<dbReference type="AlphaFoldDB" id="A0AA37RXE2"/>
<dbReference type="RefSeq" id="WP_095505126.1">
    <property type="nucleotide sequence ID" value="NZ_BSNC01000004.1"/>
</dbReference>
<keyword evidence="2" id="KW-1185">Reference proteome</keyword>
<gene>
    <name evidence="1" type="ORF">GCM10007895_17480</name>
</gene>
<name>A0AA37RXE2_9GAMM</name>
<comment type="caution">
    <text evidence="1">The sequence shown here is derived from an EMBL/GenBank/DDBJ whole genome shotgun (WGS) entry which is preliminary data.</text>
</comment>
<accession>A0AA37RXE2</accession>
<dbReference type="EMBL" id="BSNC01000004">
    <property type="protein sequence ID" value="GLP96442.1"/>
    <property type="molecule type" value="Genomic_DNA"/>
</dbReference>
<evidence type="ECO:0000313" key="1">
    <source>
        <dbReference type="EMBL" id="GLP96442.1"/>
    </source>
</evidence>
<proteinExistence type="predicted"/>
<organism evidence="1 2">
    <name type="scientific">Paraferrimonas sedimenticola</name>
    <dbReference type="NCBI Taxonomy" id="375674"/>
    <lineage>
        <taxon>Bacteria</taxon>
        <taxon>Pseudomonadati</taxon>
        <taxon>Pseudomonadota</taxon>
        <taxon>Gammaproteobacteria</taxon>
        <taxon>Alteromonadales</taxon>
        <taxon>Ferrimonadaceae</taxon>
        <taxon>Paraferrimonas</taxon>
    </lineage>
</organism>
<dbReference type="Proteomes" id="UP001161422">
    <property type="component" value="Unassembled WGS sequence"/>
</dbReference>
<evidence type="ECO:0000313" key="2">
    <source>
        <dbReference type="Proteomes" id="UP001161422"/>
    </source>
</evidence>
<reference evidence="1" key="1">
    <citation type="journal article" date="2014" name="Int. J. Syst. Evol. Microbiol.">
        <title>Complete genome sequence of Corynebacterium casei LMG S-19264T (=DSM 44701T), isolated from a smear-ripened cheese.</title>
        <authorList>
            <consortium name="US DOE Joint Genome Institute (JGI-PGF)"/>
            <person name="Walter F."/>
            <person name="Albersmeier A."/>
            <person name="Kalinowski J."/>
            <person name="Ruckert C."/>
        </authorList>
    </citation>
    <scope>NUCLEOTIDE SEQUENCE</scope>
    <source>
        <strain evidence="1">NBRC 101628</strain>
    </source>
</reference>
<protein>
    <submittedName>
        <fullName evidence="1">Uncharacterized protein</fullName>
    </submittedName>
</protein>
<sequence length="129" mass="14780">MRRNNRKERGFRGSGLGRIRLKERPNQGRYLDAVLAAVVQDPSKLELIKSNFERLSAQPMLAAKHHRALRRFGWLIEIDADPKQLAISVREMSHEGDRLGILPLLFKGVLSDEERWASLQGLRPSIQDD</sequence>
<reference evidence="1" key="2">
    <citation type="submission" date="2023-01" db="EMBL/GenBank/DDBJ databases">
        <title>Draft genome sequence of Paraferrimonas sedimenticola strain NBRC 101628.</title>
        <authorList>
            <person name="Sun Q."/>
            <person name="Mori K."/>
        </authorList>
    </citation>
    <scope>NUCLEOTIDE SEQUENCE</scope>
    <source>
        <strain evidence="1">NBRC 101628</strain>
    </source>
</reference>